<dbReference type="InterPro" id="IPR036390">
    <property type="entry name" value="WH_DNA-bd_sf"/>
</dbReference>
<proteinExistence type="predicted"/>
<dbReference type="InterPro" id="IPR001845">
    <property type="entry name" value="HTH_ArsR_DNA-bd_dom"/>
</dbReference>
<dbReference type="CDD" id="cd00090">
    <property type="entry name" value="HTH_ARSR"/>
    <property type="match status" value="1"/>
</dbReference>
<dbReference type="Gene3D" id="1.10.10.10">
    <property type="entry name" value="Winged helix-like DNA-binding domain superfamily/Winged helix DNA-binding domain"/>
    <property type="match status" value="1"/>
</dbReference>
<keyword evidence="3" id="KW-0804">Transcription</keyword>
<keyword evidence="6" id="KW-1185">Reference proteome</keyword>
<dbReference type="PROSITE" id="PS50987">
    <property type="entry name" value="HTH_ARSR_2"/>
    <property type="match status" value="1"/>
</dbReference>
<keyword evidence="1" id="KW-0805">Transcription regulation</keyword>
<dbReference type="PRINTS" id="PR00778">
    <property type="entry name" value="HTHARSR"/>
</dbReference>
<dbReference type="PANTHER" id="PTHR33154:SF35">
    <property type="entry name" value="TRANSCRIPTIONAL REGULATOR, ARSR FAMILY"/>
    <property type="match status" value="1"/>
</dbReference>
<evidence type="ECO:0000256" key="3">
    <source>
        <dbReference type="ARBA" id="ARBA00023163"/>
    </source>
</evidence>
<accession>A0ABU5RY40</accession>
<dbReference type="PANTHER" id="PTHR33154">
    <property type="entry name" value="TRANSCRIPTIONAL REGULATOR, ARSR FAMILY"/>
    <property type="match status" value="1"/>
</dbReference>
<feature type="domain" description="HTH arsR-type" evidence="4">
    <location>
        <begin position="1"/>
        <end position="90"/>
    </location>
</feature>
<evidence type="ECO:0000259" key="4">
    <source>
        <dbReference type="PROSITE" id="PS50987"/>
    </source>
</evidence>
<protein>
    <submittedName>
        <fullName evidence="5">Metalloregulator ArsR/SmtB family transcription factor</fullName>
    </submittedName>
</protein>
<comment type="caution">
    <text evidence="5">The sequence shown here is derived from an EMBL/GenBank/DDBJ whole genome shotgun (WGS) entry which is preliminary data.</text>
</comment>
<name>A0ABU5RY40_9CYAN</name>
<dbReference type="RefSeq" id="WP_094584033.1">
    <property type="nucleotide sequence ID" value="NZ_JAYGHX010000012.1"/>
</dbReference>
<evidence type="ECO:0000313" key="5">
    <source>
        <dbReference type="EMBL" id="MEA5392555.1"/>
    </source>
</evidence>
<evidence type="ECO:0000256" key="2">
    <source>
        <dbReference type="ARBA" id="ARBA00023125"/>
    </source>
</evidence>
<sequence length="101" mass="11219">MESLADYFKVFSEPNRLTVLETLRPGPLNVTAVVEKTGLSQALVSKHLKLLTIAGVVRRRPEGSLVFYEVIDKGVFQLLAQARKLMLASRRQQLDALAAIL</sequence>
<dbReference type="InterPro" id="IPR051081">
    <property type="entry name" value="HTH_MetalResp_TranReg"/>
</dbReference>
<keyword evidence="2" id="KW-0238">DNA-binding</keyword>
<dbReference type="InterPro" id="IPR036388">
    <property type="entry name" value="WH-like_DNA-bd_sf"/>
</dbReference>
<gene>
    <name evidence="5" type="ORF">VB738_14925</name>
</gene>
<dbReference type="NCBIfam" id="NF033788">
    <property type="entry name" value="HTH_metalloreg"/>
    <property type="match status" value="1"/>
</dbReference>
<dbReference type="SMART" id="SM00418">
    <property type="entry name" value="HTH_ARSR"/>
    <property type="match status" value="1"/>
</dbReference>
<dbReference type="Pfam" id="PF01022">
    <property type="entry name" value="HTH_5"/>
    <property type="match status" value="1"/>
</dbReference>
<evidence type="ECO:0000313" key="6">
    <source>
        <dbReference type="Proteomes" id="UP001304461"/>
    </source>
</evidence>
<reference evidence="5 6" key="1">
    <citation type="submission" date="2023-12" db="EMBL/GenBank/DDBJ databases">
        <title>Baltic Sea Cyanobacteria.</title>
        <authorList>
            <person name="Delbaje E."/>
            <person name="Fewer D.P."/>
            <person name="Shishido T.K."/>
        </authorList>
    </citation>
    <scope>NUCLEOTIDE SEQUENCE [LARGE SCALE GENOMIC DNA]</scope>
    <source>
        <strain evidence="5 6">UHCC 0139</strain>
    </source>
</reference>
<evidence type="ECO:0000256" key="1">
    <source>
        <dbReference type="ARBA" id="ARBA00023015"/>
    </source>
</evidence>
<dbReference type="EMBL" id="JAYGHX010000012">
    <property type="protein sequence ID" value="MEA5392555.1"/>
    <property type="molecule type" value="Genomic_DNA"/>
</dbReference>
<dbReference type="SUPFAM" id="SSF46785">
    <property type="entry name" value="Winged helix' DNA-binding domain"/>
    <property type="match status" value="1"/>
</dbReference>
<organism evidence="5 6">
    <name type="scientific">Cyanobium gracile UHCC 0139</name>
    <dbReference type="NCBI Taxonomy" id="3110308"/>
    <lineage>
        <taxon>Bacteria</taxon>
        <taxon>Bacillati</taxon>
        <taxon>Cyanobacteriota</taxon>
        <taxon>Cyanophyceae</taxon>
        <taxon>Synechococcales</taxon>
        <taxon>Prochlorococcaceae</taxon>
        <taxon>Cyanobium</taxon>
    </lineage>
</organism>
<dbReference type="InterPro" id="IPR011991">
    <property type="entry name" value="ArsR-like_HTH"/>
</dbReference>
<dbReference type="Proteomes" id="UP001304461">
    <property type="component" value="Unassembled WGS sequence"/>
</dbReference>